<keyword evidence="1" id="KW-0240">DNA-directed RNA polymerase</keyword>
<reference evidence="1 2" key="1">
    <citation type="submission" date="2020-10" db="EMBL/GenBank/DDBJ databases">
        <title>Identification of Nocardia species via Next-generation sequencing and recognition of intraspecies genetic diversity.</title>
        <authorList>
            <person name="Li P."/>
            <person name="Li P."/>
            <person name="Lu B."/>
        </authorList>
    </citation>
    <scope>NUCLEOTIDE SEQUENCE [LARGE SCALE GENOMIC DNA]</scope>
    <source>
        <strain evidence="1 2">BJ06-0157</strain>
    </source>
</reference>
<accession>A0ABS0CST0</accession>
<dbReference type="EMBL" id="JADLQX010000010">
    <property type="protein sequence ID" value="MBF6298862.1"/>
    <property type="molecule type" value="Genomic_DNA"/>
</dbReference>
<organism evidence="1 2">
    <name type="scientific">Nocardia amamiensis</name>
    <dbReference type="NCBI Taxonomy" id="404578"/>
    <lineage>
        <taxon>Bacteria</taxon>
        <taxon>Bacillati</taxon>
        <taxon>Actinomycetota</taxon>
        <taxon>Actinomycetes</taxon>
        <taxon>Mycobacteriales</taxon>
        <taxon>Nocardiaceae</taxon>
        <taxon>Nocardia</taxon>
    </lineage>
</organism>
<protein>
    <submittedName>
        <fullName evidence="1">DNA-directed RNA polymerase subunit beta</fullName>
    </submittedName>
</protein>
<dbReference type="RefSeq" id="WP_195130155.1">
    <property type="nucleotide sequence ID" value="NZ_JADLQX010000010.1"/>
</dbReference>
<name>A0ABS0CST0_9NOCA</name>
<evidence type="ECO:0000313" key="2">
    <source>
        <dbReference type="Proteomes" id="UP000702209"/>
    </source>
</evidence>
<dbReference type="Proteomes" id="UP000702209">
    <property type="component" value="Unassembled WGS sequence"/>
</dbReference>
<sequence>MNASDGGTDSGRWYSAGVADLERMAKSLRDESIGLRSPSIGTVEGRVAFYKRVANLAAEAEPDRIIVRASKSVCAICMPETLGVAVVDAIRTRCQSLGPIVAHPRSRTWTFLTRPDLPDFPEVFEGLFRYQVKVISSGGVIALPCPLDEQTGFRSWIEAPHDTYRPSARVLLDTVRACLPAPGQV</sequence>
<dbReference type="GO" id="GO:0000428">
    <property type="term" value="C:DNA-directed RNA polymerase complex"/>
    <property type="evidence" value="ECO:0007669"/>
    <property type="project" value="UniProtKB-KW"/>
</dbReference>
<keyword evidence="1" id="KW-0804">Transcription</keyword>
<keyword evidence="2" id="KW-1185">Reference proteome</keyword>
<gene>
    <name evidence="1" type="ORF">IU459_15105</name>
</gene>
<proteinExistence type="predicted"/>
<evidence type="ECO:0000313" key="1">
    <source>
        <dbReference type="EMBL" id="MBF6298862.1"/>
    </source>
</evidence>
<comment type="caution">
    <text evidence="1">The sequence shown here is derived from an EMBL/GenBank/DDBJ whole genome shotgun (WGS) entry which is preliminary data.</text>
</comment>